<feature type="domain" description="HTH lysR-type" evidence="5">
    <location>
        <begin position="1"/>
        <end position="59"/>
    </location>
</feature>
<dbReference type="PANTHER" id="PTHR30346:SF0">
    <property type="entry name" value="HCA OPERON TRANSCRIPTIONAL ACTIVATOR HCAR"/>
    <property type="match status" value="1"/>
</dbReference>
<sequence>MNVVGHLHCFVIVAEELHFGHAAERLGMAQPPLSQRIQRLEKELGVRLFDRTSRKVELTAAGRLLLDDARDILSRVERVYDLAERARLGEVGTVRAGLPSDLGGPPVAALIAAFRERRPDLRLDLREISTAGQIAALADGTLDAGVVRHPCDARGLELGPLLGQPVGVLLPAGADLAAAAEVHLSDLAGHDLVTSPRDEAPGAHDDLLAGCRRHGYAPPAVHEARHPQFALGLVLAGTAVAFVPRTADPGDGAVWRPLHGEPLTWRTSCAWRRAADPEHARAIADFTAVATAVLRREAGMAPLDAAPAPARRVLRPSSGFLA</sequence>
<dbReference type="SUPFAM" id="SSF46785">
    <property type="entry name" value="Winged helix' DNA-binding domain"/>
    <property type="match status" value="1"/>
</dbReference>
<reference evidence="6 7" key="1">
    <citation type="submission" date="2020-10" db="EMBL/GenBank/DDBJ databases">
        <title>Sequencing the genomes of 1000 actinobacteria strains.</title>
        <authorList>
            <person name="Klenk H.-P."/>
        </authorList>
    </citation>
    <scope>NUCLEOTIDE SEQUENCE [LARGE SCALE GENOMIC DNA]</scope>
    <source>
        <strain evidence="6 7">DSM 46744</strain>
    </source>
</reference>
<organism evidence="6 7">
    <name type="scientific">Actinomadura algeriensis</name>
    <dbReference type="NCBI Taxonomy" id="1679523"/>
    <lineage>
        <taxon>Bacteria</taxon>
        <taxon>Bacillati</taxon>
        <taxon>Actinomycetota</taxon>
        <taxon>Actinomycetes</taxon>
        <taxon>Streptosporangiales</taxon>
        <taxon>Thermomonosporaceae</taxon>
        <taxon>Actinomadura</taxon>
    </lineage>
</organism>
<dbReference type="Gene3D" id="3.40.190.10">
    <property type="entry name" value="Periplasmic binding protein-like II"/>
    <property type="match status" value="2"/>
</dbReference>
<gene>
    <name evidence="6" type="ORF">H4W34_003861</name>
</gene>
<dbReference type="Pfam" id="PF00126">
    <property type="entry name" value="HTH_1"/>
    <property type="match status" value="1"/>
</dbReference>
<comment type="caution">
    <text evidence="6">The sequence shown here is derived from an EMBL/GenBank/DDBJ whole genome shotgun (WGS) entry which is preliminary data.</text>
</comment>
<evidence type="ECO:0000256" key="4">
    <source>
        <dbReference type="ARBA" id="ARBA00023163"/>
    </source>
</evidence>
<dbReference type="EMBL" id="JADBDZ010000001">
    <property type="protein sequence ID" value="MBE1534028.1"/>
    <property type="molecule type" value="Genomic_DNA"/>
</dbReference>
<evidence type="ECO:0000313" key="7">
    <source>
        <dbReference type="Proteomes" id="UP000627838"/>
    </source>
</evidence>
<keyword evidence="7" id="KW-1185">Reference proteome</keyword>
<proteinExistence type="inferred from homology"/>
<dbReference type="Pfam" id="PF03466">
    <property type="entry name" value="LysR_substrate"/>
    <property type="match status" value="1"/>
</dbReference>
<dbReference type="PRINTS" id="PR00039">
    <property type="entry name" value="HTHLYSR"/>
</dbReference>
<dbReference type="PROSITE" id="PS50931">
    <property type="entry name" value="HTH_LYSR"/>
    <property type="match status" value="1"/>
</dbReference>
<dbReference type="RefSeq" id="WP_192760474.1">
    <property type="nucleotide sequence ID" value="NZ_JADBDZ010000001.1"/>
</dbReference>
<name>A0ABR9JU41_9ACTN</name>
<dbReference type="InterPro" id="IPR036390">
    <property type="entry name" value="WH_DNA-bd_sf"/>
</dbReference>
<keyword evidence="3 6" id="KW-0238">DNA-binding</keyword>
<evidence type="ECO:0000313" key="6">
    <source>
        <dbReference type="EMBL" id="MBE1534028.1"/>
    </source>
</evidence>
<dbReference type="InterPro" id="IPR005119">
    <property type="entry name" value="LysR_subst-bd"/>
</dbReference>
<dbReference type="GO" id="GO:0003677">
    <property type="term" value="F:DNA binding"/>
    <property type="evidence" value="ECO:0007669"/>
    <property type="project" value="UniProtKB-KW"/>
</dbReference>
<dbReference type="InterPro" id="IPR000847">
    <property type="entry name" value="LysR_HTH_N"/>
</dbReference>
<evidence type="ECO:0000256" key="2">
    <source>
        <dbReference type="ARBA" id="ARBA00023015"/>
    </source>
</evidence>
<dbReference type="Proteomes" id="UP000627838">
    <property type="component" value="Unassembled WGS sequence"/>
</dbReference>
<dbReference type="PANTHER" id="PTHR30346">
    <property type="entry name" value="TRANSCRIPTIONAL DUAL REGULATOR HCAR-RELATED"/>
    <property type="match status" value="1"/>
</dbReference>
<keyword evidence="4" id="KW-0804">Transcription</keyword>
<dbReference type="CDD" id="cd08414">
    <property type="entry name" value="PBP2_LTTR_aromatics_like"/>
    <property type="match status" value="1"/>
</dbReference>
<accession>A0ABR9JU41</accession>
<evidence type="ECO:0000259" key="5">
    <source>
        <dbReference type="PROSITE" id="PS50931"/>
    </source>
</evidence>
<keyword evidence="2" id="KW-0805">Transcription regulation</keyword>
<dbReference type="Gene3D" id="1.10.10.10">
    <property type="entry name" value="Winged helix-like DNA-binding domain superfamily/Winged helix DNA-binding domain"/>
    <property type="match status" value="1"/>
</dbReference>
<evidence type="ECO:0000256" key="1">
    <source>
        <dbReference type="ARBA" id="ARBA00009437"/>
    </source>
</evidence>
<comment type="similarity">
    <text evidence="1">Belongs to the LysR transcriptional regulatory family.</text>
</comment>
<evidence type="ECO:0000256" key="3">
    <source>
        <dbReference type="ARBA" id="ARBA00023125"/>
    </source>
</evidence>
<dbReference type="SUPFAM" id="SSF53850">
    <property type="entry name" value="Periplasmic binding protein-like II"/>
    <property type="match status" value="1"/>
</dbReference>
<protein>
    <submittedName>
        <fullName evidence="6">DNA-binding transcriptional LysR family regulator</fullName>
    </submittedName>
</protein>
<dbReference type="InterPro" id="IPR036388">
    <property type="entry name" value="WH-like_DNA-bd_sf"/>
</dbReference>